<keyword evidence="2" id="KW-0732">Signal</keyword>
<evidence type="ECO:0000256" key="2">
    <source>
        <dbReference type="SAM" id="SignalP"/>
    </source>
</evidence>
<evidence type="ECO:0000256" key="1">
    <source>
        <dbReference type="SAM" id="MobiDB-lite"/>
    </source>
</evidence>
<dbReference type="GeneID" id="110774684"/>
<evidence type="ECO:0000313" key="3">
    <source>
        <dbReference type="Proteomes" id="UP000813463"/>
    </source>
</evidence>
<evidence type="ECO:0000313" key="4">
    <source>
        <dbReference type="RefSeq" id="XP_056685356.1"/>
    </source>
</evidence>
<dbReference type="RefSeq" id="XP_056685356.1">
    <property type="nucleotide sequence ID" value="XM_056829378.1"/>
</dbReference>
<feature type="region of interest" description="Disordered" evidence="1">
    <location>
        <begin position="795"/>
        <end position="814"/>
    </location>
</feature>
<name>A0ABM3QPR5_SPIOL</name>
<feature type="chain" id="PRO_5045552937" evidence="2">
    <location>
        <begin position="20"/>
        <end position="885"/>
    </location>
</feature>
<sequence length="885" mass="98215">MALLFFALDLRTLSPPLLAQVKQCLLELANSYALSASTSNLKRRNFDSSLEDRIGLCYLQRSAASFSNELKIVYSPRGRSFNLRDFHYAVNHLPSDSYSPPCFEDSGSFLLNMDISCILSDEVLNSADEKETEKKIILISSCLVGNLDSSAKKTLLDAADRCISVEFVFLEQKSSQLSDISENINKFRGQICDLENCSFNAYLSNEQVLNGLAKRWLRELKEITEELLQAHFLFQRSIAGSVNRISCRLCNSINQIMDGFSPCETHRCHEIRRTRDGHVFKESHLMDNVKTHDVDPDNGDNNSMTVGENGLLAEASWRCWKNLCQVPSVVDFNVIERTSLASLSEGVVVGRPYFVIPSAVQETDTAPEDSDLCQLNIRLFQGLCRALHSMNQGLVCWSFCNLEIMRETACMYYYILQPSDSGLMLLRRLAGAEEILPLPDVVNIDDSSTTEGTDCCIQQCLVEVELRDYNPVQHGGGLHQKLNQLVEESLRPGSVAPEMSTRPLNPTCLDDVAVSVQPSPVRNVTAPPGKMVLVPSGRDVATVTERSFASCEADEHDKGISSLTQEWEQLIVGGIPSMDSEPNLKKARISPPPASHRPLDTRTSTILERLGNPKQIKAKANTHKILSGLASTGNETIENHLIIDIDATDRGLTAPNNLMKPTFQRLKRKLRTQSSQVVGCVFIEFDKSLYQFVNLVVDLWLHFPFCRSVAPEMSTRPLNPTCLDDVAVSVQPSPVRNVTAPPGKMVLVPSGRDVATVTERSFASCEADEHDKGISSLTQEWEQLIVGGIPSMDSEPNLKKARISPPPASHRPLDTRTSTILERLGNPKQIKAKANTHKILSGLASTGNETIENHLIIDIDATDRGLTAPNNLMKPTFQRLKRKLR</sequence>
<feature type="region of interest" description="Disordered" evidence="1">
    <location>
        <begin position="575"/>
        <end position="600"/>
    </location>
</feature>
<accession>A0ABM3QPR5</accession>
<feature type="signal peptide" evidence="2">
    <location>
        <begin position="1"/>
        <end position="19"/>
    </location>
</feature>
<proteinExistence type="predicted"/>
<reference evidence="3" key="1">
    <citation type="journal article" date="2021" name="Nat. Commun.">
        <title>Genomic analyses provide insights into spinach domestication and the genetic basis of agronomic traits.</title>
        <authorList>
            <person name="Cai X."/>
            <person name="Sun X."/>
            <person name="Xu C."/>
            <person name="Sun H."/>
            <person name="Wang X."/>
            <person name="Ge C."/>
            <person name="Zhang Z."/>
            <person name="Wang Q."/>
            <person name="Fei Z."/>
            <person name="Jiao C."/>
            <person name="Wang Q."/>
        </authorList>
    </citation>
    <scope>NUCLEOTIDE SEQUENCE [LARGE SCALE GENOMIC DNA]</scope>
    <source>
        <strain evidence="3">cv. Varoflay</strain>
    </source>
</reference>
<dbReference type="PANTHER" id="PTHR38390:SF2">
    <property type="entry name" value="OS01G0103900 PROTEIN"/>
    <property type="match status" value="1"/>
</dbReference>
<keyword evidence="3" id="KW-1185">Reference proteome</keyword>
<dbReference type="Proteomes" id="UP000813463">
    <property type="component" value="Chromosome 5"/>
</dbReference>
<dbReference type="PANTHER" id="PTHR38390">
    <property type="entry name" value="OS01G0103900 PROTEIN"/>
    <property type="match status" value="1"/>
</dbReference>
<reference evidence="4" key="2">
    <citation type="submission" date="2025-08" db="UniProtKB">
        <authorList>
            <consortium name="RefSeq"/>
        </authorList>
    </citation>
    <scope>IDENTIFICATION</scope>
    <source>
        <tissue evidence="4">Leaf</tissue>
    </source>
</reference>
<gene>
    <name evidence="4" type="primary">LOC110774684</name>
</gene>
<protein>
    <submittedName>
        <fullName evidence="4">Uncharacterized protein</fullName>
    </submittedName>
</protein>
<organism evidence="3 4">
    <name type="scientific">Spinacia oleracea</name>
    <name type="common">Spinach</name>
    <dbReference type="NCBI Taxonomy" id="3562"/>
    <lineage>
        <taxon>Eukaryota</taxon>
        <taxon>Viridiplantae</taxon>
        <taxon>Streptophyta</taxon>
        <taxon>Embryophyta</taxon>
        <taxon>Tracheophyta</taxon>
        <taxon>Spermatophyta</taxon>
        <taxon>Magnoliopsida</taxon>
        <taxon>eudicotyledons</taxon>
        <taxon>Gunneridae</taxon>
        <taxon>Pentapetalae</taxon>
        <taxon>Caryophyllales</taxon>
        <taxon>Chenopodiaceae</taxon>
        <taxon>Chenopodioideae</taxon>
        <taxon>Anserineae</taxon>
        <taxon>Spinacia</taxon>
    </lineage>
</organism>